<comment type="caution">
    <text evidence="1">The sequence shown here is derived from an EMBL/GenBank/DDBJ whole genome shotgun (WGS) entry which is preliminary data.</text>
</comment>
<name>A0A9Q3FN68_9BASI</name>
<keyword evidence="2" id="KW-1185">Reference proteome</keyword>
<evidence type="ECO:0000313" key="2">
    <source>
        <dbReference type="Proteomes" id="UP000765509"/>
    </source>
</evidence>
<dbReference type="Proteomes" id="UP000765509">
    <property type="component" value="Unassembled WGS sequence"/>
</dbReference>
<proteinExistence type="predicted"/>
<accession>A0A9Q3FN68</accession>
<protein>
    <submittedName>
        <fullName evidence="1">Uncharacterized protein</fullName>
    </submittedName>
</protein>
<dbReference type="EMBL" id="AVOT02047798">
    <property type="protein sequence ID" value="MBW0543078.1"/>
    <property type="molecule type" value="Genomic_DNA"/>
</dbReference>
<reference evidence="1" key="1">
    <citation type="submission" date="2021-03" db="EMBL/GenBank/DDBJ databases">
        <title>Draft genome sequence of rust myrtle Austropuccinia psidii MF-1, a brazilian biotype.</title>
        <authorList>
            <person name="Quecine M.C."/>
            <person name="Pachon D.M.R."/>
            <person name="Bonatelli M.L."/>
            <person name="Correr F.H."/>
            <person name="Franceschini L.M."/>
            <person name="Leite T.F."/>
            <person name="Margarido G.R.A."/>
            <person name="Almeida C.A."/>
            <person name="Ferrarezi J.A."/>
            <person name="Labate C.A."/>
        </authorList>
    </citation>
    <scope>NUCLEOTIDE SEQUENCE</scope>
    <source>
        <strain evidence="1">MF-1</strain>
    </source>
</reference>
<sequence length="165" mass="18528">MKALTYEPYSDALRVLDTVSGKIKITQDFSQLKSNTTIILRKDPSVLPAQVEPPQPHMVNIPQLRHNPSKKSSLNEDVSGVQSFANHQTVDHEPVLRKETSSKGVKSRYTYVPYYDTAPLDLSSGISTQKIIEGEWCQRRPPGPFMLANVVTYKKAMSNPKEEEA</sequence>
<dbReference type="AlphaFoldDB" id="A0A9Q3FN68"/>
<gene>
    <name evidence="1" type="ORF">O181_082793</name>
</gene>
<organism evidence="1 2">
    <name type="scientific">Austropuccinia psidii MF-1</name>
    <dbReference type="NCBI Taxonomy" id="1389203"/>
    <lineage>
        <taxon>Eukaryota</taxon>
        <taxon>Fungi</taxon>
        <taxon>Dikarya</taxon>
        <taxon>Basidiomycota</taxon>
        <taxon>Pucciniomycotina</taxon>
        <taxon>Pucciniomycetes</taxon>
        <taxon>Pucciniales</taxon>
        <taxon>Sphaerophragmiaceae</taxon>
        <taxon>Austropuccinia</taxon>
    </lineage>
</organism>
<evidence type="ECO:0000313" key="1">
    <source>
        <dbReference type="EMBL" id="MBW0543078.1"/>
    </source>
</evidence>